<reference evidence="2" key="1">
    <citation type="journal article" date="2020" name="mSystems">
        <title>Genome- and Community-Level Interaction Insights into Carbon Utilization and Element Cycling Functions of Hydrothermarchaeota in Hydrothermal Sediment.</title>
        <authorList>
            <person name="Zhou Z."/>
            <person name="Liu Y."/>
            <person name="Xu W."/>
            <person name="Pan J."/>
            <person name="Luo Z.H."/>
            <person name="Li M."/>
        </authorList>
    </citation>
    <scope>NUCLEOTIDE SEQUENCE [LARGE SCALE GENOMIC DNA]</scope>
    <source>
        <strain evidence="2">SpSt-732</strain>
    </source>
</reference>
<evidence type="ECO:0000259" key="1">
    <source>
        <dbReference type="PROSITE" id="PS51918"/>
    </source>
</evidence>
<dbReference type="GO" id="GO:0051536">
    <property type="term" value="F:iron-sulfur cluster binding"/>
    <property type="evidence" value="ECO:0007669"/>
    <property type="project" value="InterPro"/>
</dbReference>
<dbReference type="Gene3D" id="3.80.30.20">
    <property type="entry name" value="tm_1862 like domain"/>
    <property type="match status" value="1"/>
</dbReference>
<dbReference type="SFLD" id="SFLDG01082">
    <property type="entry name" value="B12-binding_domain_containing"/>
    <property type="match status" value="1"/>
</dbReference>
<comment type="caution">
    <text evidence="2">The sequence shown here is derived from an EMBL/GenBank/DDBJ whole genome shotgun (WGS) entry which is preliminary data.</text>
</comment>
<dbReference type="InterPro" id="IPR007197">
    <property type="entry name" value="rSAM"/>
</dbReference>
<dbReference type="InterPro" id="IPR006638">
    <property type="entry name" value="Elp3/MiaA/NifB-like_rSAM"/>
</dbReference>
<dbReference type="InterPro" id="IPR023404">
    <property type="entry name" value="rSAM_horseshoe"/>
</dbReference>
<protein>
    <submittedName>
        <fullName evidence="2">B12-binding domain-containing radical SAM protein</fullName>
    </submittedName>
</protein>
<dbReference type="PANTHER" id="PTHR42731">
    <property type="entry name" value="SLL1084 PROTEIN"/>
    <property type="match status" value="1"/>
</dbReference>
<dbReference type="SFLD" id="SFLDS00029">
    <property type="entry name" value="Radical_SAM"/>
    <property type="match status" value="1"/>
</dbReference>
<feature type="domain" description="Radical SAM core" evidence="1">
    <location>
        <begin position="212"/>
        <end position="459"/>
    </location>
</feature>
<accession>A0A7C4BCT7</accession>
<dbReference type="PANTHER" id="PTHR42731:SF4">
    <property type="entry name" value="RADICAL SAM DOMAIN PROTEIN"/>
    <property type="match status" value="1"/>
</dbReference>
<dbReference type="PROSITE" id="PS51918">
    <property type="entry name" value="RADICAL_SAM"/>
    <property type="match status" value="1"/>
</dbReference>
<name>A0A7C4BCT7_9CREN</name>
<dbReference type="AlphaFoldDB" id="A0A7C4BCT7"/>
<gene>
    <name evidence="2" type="ORF">ENV14_07745</name>
</gene>
<dbReference type="EMBL" id="DTFF01000064">
    <property type="protein sequence ID" value="HGI88259.1"/>
    <property type="molecule type" value="Genomic_DNA"/>
</dbReference>
<dbReference type="InterPro" id="IPR058240">
    <property type="entry name" value="rSAM_sf"/>
</dbReference>
<organism evidence="2">
    <name type="scientific">Ignisphaera aggregans</name>
    <dbReference type="NCBI Taxonomy" id="334771"/>
    <lineage>
        <taxon>Archaea</taxon>
        <taxon>Thermoproteota</taxon>
        <taxon>Thermoprotei</taxon>
        <taxon>Desulfurococcales</taxon>
        <taxon>Desulfurococcaceae</taxon>
        <taxon>Ignisphaera</taxon>
    </lineage>
</organism>
<dbReference type="GO" id="GO:0003824">
    <property type="term" value="F:catalytic activity"/>
    <property type="evidence" value="ECO:0007669"/>
    <property type="project" value="InterPro"/>
</dbReference>
<sequence length="521" mass="59545">MNIDIAITTDRSMMTNHHGREFLGFLATGPAIRIPESLWMYLCCPKPKTDRFGRPLEAPYGLRKIEAALQDAGFEAHIIDPDHLNRYADRVKVLMIGHHDFFAFGPPSSEWWLITKREPVNRRSFFRLMESEAVRKMKYRGVKIVVGGPAAWQWLWEPELVERWGIDVIVEGEADEIIVDVAQKLLRGEKVPRYISVGAHESPPIDKIPLIKGASINGLVEIMRGCPRGCKFCSVTLRPLRHIPIERILLEIEVNKRFGVNNVILHSEDVLLYGARGIEINEEALIKLHDAVTKNVKNMAWAHASLAAVVYAQRKCRLITKITDIIYSRLDQDYLGVEVGIETGSPRLAKIIMPAKAAPFKAEEWPDIVEEAFAIMHDHRIIPAATFILGFPGEEPDDVIKTIELLERLKRYRSLIVPMLFVPMGALKSEEGGVVGMKISQEHAEAMRMAFWHTVIWAEDITHNFYMKGLRYGPLKLMIKVFLWYVKRKMRDLEKNFLPKFGGKELSLRASESELKYMCKT</sequence>
<dbReference type="SMART" id="SM00729">
    <property type="entry name" value="Elp3"/>
    <property type="match status" value="1"/>
</dbReference>
<evidence type="ECO:0000313" key="2">
    <source>
        <dbReference type="EMBL" id="HGI88259.1"/>
    </source>
</evidence>
<dbReference type="Pfam" id="PF04055">
    <property type="entry name" value="Radical_SAM"/>
    <property type="match status" value="1"/>
</dbReference>
<proteinExistence type="predicted"/>
<dbReference type="SUPFAM" id="SSF102114">
    <property type="entry name" value="Radical SAM enzymes"/>
    <property type="match status" value="1"/>
</dbReference>
<dbReference type="CDD" id="cd01335">
    <property type="entry name" value="Radical_SAM"/>
    <property type="match status" value="1"/>
</dbReference>